<proteinExistence type="inferred from homology"/>
<reference evidence="12" key="1">
    <citation type="submission" date="2009-10" db="EMBL/GenBank/DDBJ databases">
        <title>Complete sequence of Bacillus selenitireducens MLS10.</title>
        <authorList>
            <consortium name="US DOE Joint Genome Institute"/>
            <person name="Lucas S."/>
            <person name="Copeland A."/>
            <person name="Lapidus A."/>
            <person name="Glavina del Rio T."/>
            <person name="Dalin E."/>
            <person name="Tice H."/>
            <person name="Bruce D."/>
            <person name="Goodwin L."/>
            <person name="Pitluck S."/>
            <person name="Sims D."/>
            <person name="Brettin T."/>
            <person name="Detter J.C."/>
            <person name="Han C."/>
            <person name="Larimer F."/>
            <person name="Land M."/>
            <person name="Hauser L."/>
            <person name="Kyrpides N."/>
            <person name="Ovchinnikova G."/>
            <person name="Stolz J."/>
        </authorList>
    </citation>
    <scope>NUCLEOTIDE SEQUENCE [LARGE SCALE GENOMIC DNA]</scope>
    <source>
        <strain evidence="12">MLS10</strain>
    </source>
</reference>
<evidence type="ECO:0000256" key="4">
    <source>
        <dbReference type="ARBA" id="ARBA00037901"/>
    </source>
</evidence>
<keyword evidence="3 10" id="KW-0560">Oxidoreductase</keyword>
<dbReference type="KEGG" id="bse:Bsel_2212"/>
<dbReference type="HOGENOM" id="CLU_019722_2_1_9"/>
<evidence type="ECO:0000256" key="2">
    <source>
        <dbReference type="ARBA" id="ARBA00022746"/>
    </source>
</evidence>
<evidence type="ECO:0000313" key="12">
    <source>
        <dbReference type="EMBL" id="ADH99716.1"/>
    </source>
</evidence>
<dbReference type="STRING" id="439292.Bsel_2212"/>
<dbReference type="AlphaFoldDB" id="D6XVH8"/>
<dbReference type="PANTHER" id="PTHR43734:SF7">
    <property type="entry name" value="4,4'-DIAPONEUROSPORENE OXYGENASE"/>
    <property type="match status" value="1"/>
</dbReference>
<dbReference type="SUPFAM" id="SSF51905">
    <property type="entry name" value="FAD/NAD(P)-binding domain"/>
    <property type="match status" value="1"/>
</dbReference>
<dbReference type="PANTHER" id="PTHR43734">
    <property type="entry name" value="PHYTOENE DESATURASE"/>
    <property type="match status" value="1"/>
</dbReference>
<evidence type="ECO:0000256" key="5">
    <source>
        <dbReference type="ARBA" id="ARBA00038194"/>
    </source>
</evidence>
<dbReference type="OrthoDB" id="9814556at2"/>
<evidence type="ECO:0000256" key="8">
    <source>
        <dbReference type="ARBA" id="ARBA00042619"/>
    </source>
</evidence>
<evidence type="ECO:0000313" key="13">
    <source>
        <dbReference type="Proteomes" id="UP000000271"/>
    </source>
</evidence>
<sequence>MTHQKAVIIGGGLGGLSAAIRLASQSYSVTLIDKNKEPGGKLHKVQIGNHMFDFGPNTITMPHVFTNVLSDAGLNPDDYFTFERLDSHTKNVFSDGSSLMFHADETKMKTELAKWDPESASRYPVYLKEVRKLYHLANSHFFHRTFSSWTDYLSLPLTLGTMRARPLETMDHFHRKFFKDERIVAAFNRYATYIGSSPYQTPATFGLIGHLEMEQGVFYAKGGNHTIADGLTQAAKDLGVEIRTDTEISSSSLSGGALTAVHSTDGEQFNGDVFILNGDLLTQADRIIHGNPGKKVNRTEPSVSAFVIMAAVDTRFDLHHHHVFFGKDPKAEFEAIFQHQTYSEDPTIYICTSSKSDPEISPDGDNLFILVNAPPLQKDGTLAEPPDITEARIFQRLKDKGIDIAPHLIDKKVVSPADIHSRFHAFRGALYGIASNRHQDTFLRPFNRSKEVSNLYFAGGSTHPGGGSPMVVLSGKNVADLIKKEHPSS</sequence>
<dbReference type="GO" id="GO:0016117">
    <property type="term" value="P:carotenoid biosynthetic process"/>
    <property type="evidence" value="ECO:0007669"/>
    <property type="project" value="UniProtKB-KW"/>
</dbReference>
<dbReference type="Pfam" id="PF01593">
    <property type="entry name" value="Amino_oxidase"/>
    <property type="match status" value="1"/>
</dbReference>
<keyword evidence="13" id="KW-1185">Reference proteome</keyword>
<organism evidence="12 13">
    <name type="scientific">Bacillus selenitireducens (strain ATCC 700615 / DSM 15326 / MLS10)</name>
    <dbReference type="NCBI Taxonomy" id="439292"/>
    <lineage>
        <taxon>Bacteria</taxon>
        <taxon>Bacillati</taxon>
        <taxon>Bacillota</taxon>
        <taxon>Bacilli</taxon>
        <taxon>Bacillales</taxon>
        <taxon>Bacillaceae</taxon>
        <taxon>Salisediminibacterium</taxon>
    </lineage>
</organism>
<dbReference type="InterPro" id="IPR002937">
    <property type="entry name" value="Amino_oxidase"/>
</dbReference>
<evidence type="ECO:0000256" key="9">
    <source>
        <dbReference type="ARBA" id="ARBA00048532"/>
    </source>
</evidence>
<evidence type="ECO:0000256" key="3">
    <source>
        <dbReference type="ARBA" id="ARBA00023002"/>
    </source>
</evidence>
<evidence type="ECO:0000256" key="7">
    <source>
        <dbReference type="ARBA" id="ARBA00041900"/>
    </source>
</evidence>
<evidence type="ECO:0000256" key="10">
    <source>
        <dbReference type="RuleBase" id="RU362075"/>
    </source>
</evidence>
<comment type="cofactor">
    <cofactor evidence="1">
        <name>FAD</name>
        <dbReference type="ChEBI" id="CHEBI:57692"/>
    </cofactor>
</comment>
<dbReference type="Proteomes" id="UP000000271">
    <property type="component" value="Chromosome"/>
</dbReference>
<accession>D6XVH8</accession>
<dbReference type="GO" id="GO:0016491">
    <property type="term" value="F:oxidoreductase activity"/>
    <property type="evidence" value="ECO:0007669"/>
    <property type="project" value="UniProtKB-KW"/>
</dbReference>
<gene>
    <name evidence="12" type="ordered locus">Bsel_2212</name>
</gene>
<name>D6XVH8_BACIE</name>
<dbReference type="eggNOG" id="COG1233">
    <property type="taxonomic scope" value="Bacteria"/>
</dbReference>
<comment type="pathway">
    <text evidence="4">Carotenoid biosynthesis; staphyloxanthin biosynthesis; staphyloxanthin from farnesyl diphosphate: step 3/5.</text>
</comment>
<protein>
    <recommendedName>
        <fullName evidence="6">4,4'-diaponeurosporene oxygenase</fullName>
    </recommendedName>
    <alternativeName>
        <fullName evidence="7">4,4'-diaponeurosporene oxidase</fullName>
    </alternativeName>
    <alternativeName>
        <fullName evidence="8">Carotenoid oxidase</fullName>
    </alternativeName>
</protein>
<dbReference type="Gene3D" id="3.50.50.60">
    <property type="entry name" value="FAD/NAD(P)-binding domain"/>
    <property type="match status" value="2"/>
</dbReference>
<dbReference type="InterPro" id="IPR036188">
    <property type="entry name" value="FAD/NAD-bd_sf"/>
</dbReference>
<evidence type="ECO:0000259" key="11">
    <source>
        <dbReference type="Pfam" id="PF01593"/>
    </source>
</evidence>
<comment type="similarity">
    <text evidence="5">Belongs to the carotenoid/retinoid oxidoreductase family. CrtP subfamily.</text>
</comment>
<dbReference type="InterPro" id="IPR014105">
    <property type="entry name" value="Carotenoid/retinoid_OxRdtase"/>
</dbReference>
<dbReference type="RefSeq" id="WP_013173138.1">
    <property type="nucleotide sequence ID" value="NC_014219.1"/>
</dbReference>
<feature type="domain" description="Amine oxidase" evidence="11">
    <location>
        <begin position="13"/>
        <end position="482"/>
    </location>
</feature>
<comment type="catalytic activity">
    <reaction evidence="9">
        <text>all-trans-4,4'-diaponeurosporene + 2 AH2 + 2 O2 = 4,4'-diaponeurosporenal + 2 A + 3 H2O</text>
        <dbReference type="Rhea" id="RHEA:56104"/>
        <dbReference type="ChEBI" id="CHEBI:13193"/>
        <dbReference type="ChEBI" id="CHEBI:15377"/>
        <dbReference type="ChEBI" id="CHEBI:15379"/>
        <dbReference type="ChEBI" id="CHEBI:17499"/>
        <dbReference type="ChEBI" id="CHEBI:62743"/>
        <dbReference type="ChEBI" id="CHEBI:79065"/>
    </reaction>
</comment>
<evidence type="ECO:0000256" key="1">
    <source>
        <dbReference type="ARBA" id="ARBA00001974"/>
    </source>
</evidence>
<dbReference type="EMBL" id="CP001791">
    <property type="protein sequence ID" value="ADH99716.1"/>
    <property type="molecule type" value="Genomic_DNA"/>
</dbReference>
<keyword evidence="2 10" id="KW-0125">Carotenoid biosynthesis</keyword>
<evidence type="ECO:0000256" key="6">
    <source>
        <dbReference type="ARBA" id="ARBA00039159"/>
    </source>
</evidence>
<dbReference type="NCBIfam" id="TIGR02734">
    <property type="entry name" value="crtI_fam"/>
    <property type="match status" value="1"/>
</dbReference>